<dbReference type="SMART" id="SM01235">
    <property type="entry name" value="Haem_bd"/>
    <property type="match status" value="1"/>
</dbReference>
<evidence type="ECO:0000313" key="3">
    <source>
        <dbReference type="Proteomes" id="UP000271339"/>
    </source>
</evidence>
<comment type="caution">
    <text evidence="2">The sequence shown here is derived from an EMBL/GenBank/DDBJ whole genome shotgun (WGS) entry which is preliminary data.</text>
</comment>
<sequence>MHKFIKYFLIVLLIALVVIQFIRPDKNQGGYESVTTFENEVKPSVEVGMILKENCYDCHSDQTRYPWYAEIAPVSFWLADHIKVGKGHFNVSAWDTYSVKKKEHKLEELIEMVEKEEMPLDSYTWLHGNLKENEVKLLLQWATIARIEYKNLLKVSSN</sequence>
<dbReference type="AlphaFoldDB" id="A0A3L9YFY2"/>
<feature type="domain" description="Haem-binding" evidence="1">
    <location>
        <begin position="13"/>
        <end position="146"/>
    </location>
</feature>
<dbReference type="Pfam" id="PF14376">
    <property type="entry name" value="Haem_bd"/>
    <property type="match status" value="1"/>
</dbReference>
<protein>
    <submittedName>
        <fullName evidence="2">Heme-binding protein</fullName>
    </submittedName>
</protein>
<proteinExistence type="predicted"/>
<reference evidence="2 3" key="1">
    <citation type="submission" date="2018-10" db="EMBL/GenBank/DDBJ databases">
        <title>Genomic Encyclopedia of Archaeal and Bacterial Type Strains, Phase II (KMG-II): from individual species to whole genera.</title>
        <authorList>
            <person name="Goeker M."/>
        </authorList>
    </citation>
    <scope>NUCLEOTIDE SEQUENCE [LARGE SCALE GENOMIC DNA]</scope>
    <source>
        <strain evidence="2 3">DSM 23424</strain>
    </source>
</reference>
<dbReference type="Proteomes" id="UP000271339">
    <property type="component" value="Unassembled WGS sequence"/>
</dbReference>
<name>A0A3L9YFY2_9FLAO</name>
<evidence type="ECO:0000313" key="2">
    <source>
        <dbReference type="EMBL" id="RMA58039.1"/>
    </source>
</evidence>
<keyword evidence="3" id="KW-1185">Reference proteome</keyword>
<gene>
    <name evidence="2" type="ORF">BXY75_2847</name>
</gene>
<evidence type="ECO:0000259" key="1">
    <source>
        <dbReference type="SMART" id="SM01235"/>
    </source>
</evidence>
<dbReference type="InterPro" id="IPR025992">
    <property type="entry name" value="Haem-bd"/>
</dbReference>
<dbReference type="OrthoDB" id="196738at2"/>
<dbReference type="RefSeq" id="WP_121908375.1">
    <property type="nucleotide sequence ID" value="NZ_REFC01000014.1"/>
</dbReference>
<organism evidence="2 3">
    <name type="scientific">Ulvibacter antarcticus</name>
    <dbReference type="NCBI Taxonomy" id="442714"/>
    <lineage>
        <taxon>Bacteria</taxon>
        <taxon>Pseudomonadati</taxon>
        <taxon>Bacteroidota</taxon>
        <taxon>Flavobacteriia</taxon>
        <taxon>Flavobacteriales</taxon>
        <taxon>Flavobacteriaceae</taxon>
        <taxon>Ulvibacter</taxon>
    </lineage>
</organism>
<dbReference type="EMBL" id="REFC01000014">
    <property type="protein sequence ID" value="RMA58039.1"/>
    <property type="molecule type" value="Genomic_DNA"/>
</dbReference>
<accession>A0A3L9YFY2</accession>